<dbReference type="KEGG" id="spoa:EQM13_11790"/>
<dbReference type="InterPro" id="IPR009016">
    <property type="entry name" value="Fe_hydrogenase"/>
</dbReference>
<dbReference type="Pfam" id="PF04060">
    <property type="entry name" value="FeS"/>
    <property type="match status" value="1"/>
</dbReference>
<feature type="domain" description="4Fe-4S ferredoxin-type" evidence="7">
    <location>
        <begin position="36"/>
        <end position="65"/>
    </location>
</feature>
<dbReference type="AlphaFoldDB" id="A0A410QDX8"/>
<dbReference type="SUPFAM" id="SSF54862">
    <property type="entry name" value="4Fe-4S ferredoxins"/>
    <property type="match status" value="1"/>
</dbReference>
<dbReference type="PROSITE" id="PS00198">
    <property type="entry name" value="4FE4S_FER_1"/>
    <property type="match status" value="2"/>
</dbReference>
<dbReference type="GO" id="GO:0046872">
    <property type="term" value="F:metal ion binding"/>
    <property type="evidence" value="ECO:0007669"/>
    <property type="project" value="UniProtKB-KW"/>
</dbReference>
<dbReference type="OrthoDB" id="9804603at2"/>
<dbReference type="InterPro" id="IPR017900">
    <property type="entry name" value="4Fe4S_Fe_S_CS"/>
</dbReference>
<dbReference type="EMBL" id="CP035282">
    <property type="protein sequence ID" value="QAT62223.1"/>
    <property type="molecule type" value="Genomic_DNA"/>
</dbReference>
<evidence type="ECO:0000259" key="8">
    <source>
        <dbReference type="PROSITE" id="PS51656"/>
    </source>
</evidence>
<comment type="cofactor">
    <cofactor evidence="1">
        <name>[4Fe-4S] cluster</name>
        <dbReference type="ChEBI" id="CHEBI:49883"/>
    </cofactor>
</comment>
<keyword evidence="5" id="KW-0408">Iron</keyword>
<keyword evidence="10" id="KW-1185">Reference proteome</keyword>
<keyword evidence="3" id="KW-0004">4Fe-4S</keyword>
<evidence type="ECO:0000256" key="4">
    <source>
        <dbReference type="ARBA" id="ARBA00022723"/>
    </source>
</evidence>
<dbReference type="InterPro" id="IPR004108">
    <property type="entry name" value="Fe_hydrogenase_lsu_C"/>
</dbReference>
<evidence type="ECO:0000256" key="3">
    <source>
        <dbReference type="ARBA" id="ARBA00022485"/>
    </source>
</evidence>
<dbReference type="Proteomes" id="UP000287969">
    <property type="component" value="Chromosome"/>
</dbReference>
<evidence type="ECO:0000256" key="6">
    <source>
        <dbReference type="ARBA" id="ARBA00023014"/>
    </source>
</evidence>
<dbReference type="Gene3D" id="1.10.15.40">
    <property type="entry name" value="Electron transport complex subunit B, putative Fe-S cluster"/>
    <property type="match status" value="1"/>
</dbReference>
<feature type="domain" description="4Fe-4S" evidence="8">
    <location>
        <begin position="371"/>
        <end position="429"/>
    </location>
</feature>
<evidence type="ECO:0000256" key="1">
    <source>
        <dbReference type="ARBA" id="ARBA00001966"/>
    </source>
</evidence>
<evidence type="ECO:0000259" key="7">
    <source>
        <dbReference type="PROSITE" id="PS51379"/>
    </source>
</evidence>
<dbReference type="Pfam" id="PF02906">
    <property type="entry name" value="Fe_hyd_lg_C"/>
    <property type="match status" value="2"/>
</dbReference>
<dbReference type="Pfam" id="PF13237">
    <property type="entry name" value="Fer4_10"/>
    <property type="match status" value="1"/>
</dbReference>
<dbReference type="SUPFAM" id="SSF53920">
    <property type="entry name" value="Fe-only hydrogenase"/>
    <property type="match status" value="1"/>
</dbReference>
<feature type="domain" description="4Fe-4S ferredoxin-type" evidence="7">
    <location>
        <begin position="6"/>
        <end position="35"/>
    </location>
</feature>
<dbReference type="PANTHER" id="PTHR24960">
    <property type="entry name" value="PHOTOSYSTEM I IRON-SULFUR CENTER-RELATED"/>
    <property type="match status" value="1"/>
</dbReference>
<protein>
    <submittedName>
        <fullName evidence="9">4Fe-4S dicluster domain-containing protein</fullName>
    </submittedName>
</protein>
<name>A0A410QDX8_9FIRM</name>
<dbReference type="PANTHER" id="PTHR24960:SF79">
    <property type="entry name" value="PHOTOSYSTEM I IRON-SULFUR CENTER"/>
    <property type="match status" value="1"/>
</dbReference>
<evidence type="ECO:0000313" key="10">
    <source>
        <dbReference type="Proteomes" id="UP000287969"/>
    </source>
</evidence>
<comment type="function">
    <text evidence="2">Ferredoxins are iron-sulfur proteins that transfer electrons in a wide variety of metabolic reactions.</text>
</comment>
<dbReference type="PROSITE" id="PS51656">
    <property type="entry name" value="4FE4S"/>
    <property type="match status" value="1"/>
</dbReference>
<proteinExistence type="predicted"/>
<evidence type="ECO:0000256" key="5">
    <source>
        <dbReference type="ARBA" id="ARBA00023004"/>
    </source>
</evidence>
<gene>
    <name evidence="9" type="ORF">EQM13_11790</name>
</gene>
<keyword evidence="4" id="KW-0479">Metal-binding</keyword>
<dbReference type="InterPro" id="IPR017896">
    <property type="entry name" value="4Fe4S_Fe-S-bd"/>
</dbReference>
<dbReference type="InterPro" id="IPR007202">
    <property type="entry name" value="4Fe-4S_dom"/>
</dbReference>
<dbReference type="InterPro" id="IPR050157">
    <property type="entry name" value="PSI_iron-sulfur_center"/>
</dbReference>
<dbReference type="Gene3D" id="3.30.70.20">
    <property type="match status" value="1"/>
</dbReference>
<dbReference type="PROSITE" id="PS51379">
    <property type="entry name" value="4FE4S_FER_2"/>
    <property type="match status" value="2"/>
</dbReference>
<organism evidence="9 10">
    <name type="scientific">Acidilutibacter cellobiosedens</name>
    <dbReference type="NCBI Taxonomy" id="2507161"/>
    <lineage>
        <taxon>Bacteria</taxon>
        <taxon>Bacillati</taxon>
        <taxon>Bacillota</taxon>
        <taxon>Tissierellia</taxon>
        <taxon>Tissierellales</taxon>
        <taxon>Acidilutibacteraceae</taxon>
        <taxon>Acidilutibacter</taxon>
    </lineage>
</organism>
<sequence>MREYFHSVVLNDEKCIGCTNCMRRCPTEAIRVRNKKAVITKERCIDCGECIRVCPSHAQNSVTDDLSRLKEFKFNIAIPSISLYGQFNSSVDMDRVYEGIREIGFDCVFDEGIAADILTNVIKHMINRKDIRKPIISSMCPAILRLIQVKFPSLIENIVNVESPMEIAGRLAREAAERQYGYKSEEIGVFCLASCPAKVTSIMKPIGIEKSSLNGAIAINKIYGPVVEKMKRIESCNHYEKGTVNGISWATVGGQSKSIGIDNYIAVDGIENVIGVLEKMELGKLDSVVYFEGLACMGGCVGGPLNVENPFIAKSIIERLSYYTGYNVTATKYTDEDYIKKILENGIINWTNKIEQKGILNLDEDINRAMEKLARMKRIENALPGLDCGSCGAPTCHALAEDTIRGFAQVKDCIFIKDLKKLNDDGGEI</sequence>
<dbReference type="RefSeq" id="WP_128752752.1">
    <property type="nucleotide sequence ID" value="NZ_CP035282.1"/>
</dbReference>
<accession>A0A410QDX8</accession>
<evidence type="ECO:0000256" key="2">
    <source>
        <dbReference type="ARBA" id="ARBA00003532"/>
    </source>
</evidence>
<dbReference type="GO" id="GO:0051539">
    <property type="term" value="F:4 iron, 4 sulfur cluster binding"/>
    <property type="evidence" value="ECO:0007669"/>
    <property type="project" value="UniProtKB-KW"/>
</dbReference>
<dbReference type="Gene3D" id="3.40.950.10">
    <property type="entry name" value="Fe-only Hydrogenase (Larger Subunit), Chain L, domain 3"/>
    <property type="match status" value="1"/>
</dbReference>
<reference evidence="10" key="1">
    <citation type="submission" date="2019-01" db="EMBL/GenBank/DDBJ databases">
        <title>Draft genomes of a novel of Sporanaerobacter strains.</title>
        <authorList>
            <person name="Ma S."/>
        </authorList>
    </citation>
    <scope>NUCLEOTIDE SEQUENCE [LARGE SCALE GENOMIC DNA]</scope>
    <source>
        <strain evidence="10">NJN-17</strain>
    </source>
</reference>
<evidence type="ECO:0000313" key="9">
    <source>
        <dbReference type="EMBL" id="QAT62223.1"/>
    </source>
</evidence>
<keyword evidence="6" id="KW-0411">Iron-sulfur</keyword>